<feature type="region of interest" description="Disordered" evidence="1">
    <location>
        <begin position="232"/>
        <end position="282"/>
    </location>
</feature>
<sequence length="282" mass="30344">MRAFSWAGRPIKSGMDEMALKAVIEKLEDVSEGLREEYRPGTADEGKEGKFVLNVESVEGYALEDVNGLKTALGKERTQREKLERDVVKFKDLDPDKARAALEELEELKKIDPNKEADKIANSKFEAAKAQLLEKHNGEIASRDERIGHLAGTVQQLLVDQVATAALAEAKGAVDLLLPHVQRHTRVKETDGKFVVEVVDGEGNARIADSKGTPMGIKDLISEMKASDTFGRAFDASGQSGSGMQGSAGGPGAGPQKGSFGGSPEERRDAIKSKFPELSQAG</sequence>
<evidence type="ECO:0000256" key="1">
    <source>
        <dbReference type="SAM" id="MobiDB-lite"/>
    </source>
</evidence>
<accession>A0A0A8K5X7</accession>
<dbReference type="HOGENOM" id="CLU_986271_0_0_5"/>
<feature type="compositionally biased region" description="Gly residues" evidence="1">
    <location>
        <begin position="240"/>
        <end position="261"/>
    </location>
</feature>
<reference evidence="2 3" key="1">
    <citation type="submission" date="2014-09" db="EMBL/GenBank/DDBJ databases">
        <title>Genome sequencing of Methyloceanibacter caenitepidi Gela4.</title>
        <authorList>
            <person name="Takeuchi M."/>
            <person name="Susumu S."/>
            <person name="Kamagata Y."/>
            <person name="Oshima K."/>
            <person name="Hattori M."/>
            <person name="Iwasaki W."/>
        </authorList>
    </citation>
    <scope>NUCLEOTIDE SEQUENCE [LARGE SCALE GENOMIC DNA]</scope>
    <source>
        <strain evidence="2 3">Gela4</strain>
    </source>
</reference>
<dbReference type="KEGG" id="mcg:GL4_2887"/>
<gene>
    <name evidence="2" type="ORF">GL4_2887</name>
</gene>
<protein>
    <recommendedName>
        <fullName evidence="4">Phage protein</fullName>
    </recommendedName>
</protein>
<name>A0A0A8K5X7_9HYPH</name>
<evidence type="ECO:0000313" key="2">
    <source>
        <dbReference type="EMBL" id="BAQ18320.1"/>
    </source>
</evidence>
<organism evidence="2 3">
    <name type="scientific">Methyloceanibacter caenitepidi</name>
    <dbReference type="NCBI Taxonomy" id="1384459"/>
    <lineage>
        <taxon>Bacteria</taxon>
        <taxon>Pseudomonadati</taxon>
        <taxon>Pseudomonadota</taxon>
        <taxon>Alphaproteobacteria</taxon>
        <taxon>Hyphomicrobiales</taxon>
        <taxon>Hyphomicrobiaceae</taxon>
        <taxon>Methyloceanibacter</taxon>
    </lineage>
</organism>
<dbReference type="STRING" id="1384459.GL4_2887"/>
<evidence type="ECO:0000313" key="3">
    <source>
        <dbReference type="Proteomes" id="UP000031643"/>
    </source>
</evidence>
<dbReference type="AlphaFoldDB" id="A0A0A8K5X7"/>
<evidence type="ECO:0008006" key="4">
    <source>
        <dbReference type="Google" id="ProtNLM"/>
    </source>
</evidence>
<proteinExistence type="predicted"/>
<dbReference type="Proteomes" id="UP000031643">
    <property type="component" value="Chromosome"/>
</dbReference>
<feature type="compositionally biased region" description="Basic and acidic residues" evidence="1">
    <location>
        <begin position="264"/>
        <end position="275"/>
    </location>
</feature>
<keyword evidence="3" id="KW-1185">Reference proteome</keyword>
<dbReference type="EMBL" id="AP014648">
    <property type="protein sequence ID" value="BAQ18320.1"/>
    <property type="molecule type" value="Genomic_DNA"/>
</dbReference>